<evidence type="ECO:0000313" key="2">
    <source>
        <dbReference type="EMBL" id="CAK9097788.1"/>
    </source>
</evidence>
<name>A0ABP0RB28_9DINO</name>
<evidence type="ECO:0000313" key="4">
    <source>
        <dbReference type="Proteomes" id="UP001642484"/>
    </source>
</evidence>
<feature type="region of interest" description="Disordered" evidence="1">
    <location>
        <begin position="32"/>
        <end position="86"/>
    </location>
</feature>
<feature type="region of interest" description="Disordered" evidence="1">
    <location>
        <begin position="425"/>
        <end position="468"/>
    </location>
</feature>
<dbReference type="EMBL" id="CAXAMN010025794">
    <property type="protein sequence ID" value="CAK9097921.1"/>
    <property type="molecule type" value="Genomic_DNA"/>
</dbReference>
<dbReference type="Proteomes" id="UP001642484">
    <property type="component" value="Unassembled WGS sequence"/>
</dbReference>
<feature type="compositionally biased region" description="Basic and acidic residues" evidence="1">
    <location>
        <begin position="434"/>
        <end position="453"/>
    </location>
</feature>
<feature type="region of interest" description="Disordered" evidence="1">
    <location>
        <begin position="99"/>
        <end position="119"/>
    </location>
</feature>
<keyword evidence="4" id="KW-1185">Reference proteome</keyword>
<dbReference type="EMBL" id="CAXAMN010025783">
    <property type="protein sequence ID" value="CAK9097788.1"/>
    <property type="molecule type" value="Genomic_DNA"/>
</dbReference>
<reference evidence="2 4" key="1">
    <citation type="submission" date="2024-02" db="EMBL/GenBank/DDBJ databases">
        <authorList>
            <person name="Chen Y."/>
            <person name="Shah S."/>
            <person name="Dougan E. K."/>
            <person name="Thang M."/>
            <person name="Chan C."/>
        </authorList>
    </citation>
    <scope>NUCLEOTIDE SEQUENCE [LARGE SCALE GENOMIC DNA]</scope>
</reference>
<evidence type="ECO:0000256" key="1">
    <source>
        <dbReference type="SAM" id="MobiDB-lite"/>
    </source>
</evidence>
<sequence length="514" mass="57902">MEHQTETLDESGYSSSFHSIHPEYLWLPVSPSAASTAVESHESKASGESQAAEAAEDTEAQPEGGLAGRDHEDKGPAAAAPLPSGSATLRRAKALSKIALDESTKGNSRRASQASHVQKLREECQAARTRIQVNVSSVSKAFETARSLEGYLVHIEDSKNRVKHARNARWADLEVCQERLQILSNLDWSEFESASVEGLEHMDRIPRDRGLRRSLAEALEIEQEALLLLRRELGSLLTYHTTVAEVAAELRGKLQQEASQRRAAMRKDHVALTQPGEGQEVQDFKAFDEGNFWVKKARSLEDSAQQLMQKSVSTIQWTDVECAKASHRVQECLSRCSEEDQLLRWRYDAQLKDVDFAISCADWTVNKPGNKSMQGSDPNFSQVQRANVLLHELNASKRHLKSLVRKCKRDLQILEACRNTTPFTIHQKRKERKARKEEKSMEVEKSRHSEMSRRTTSSESSGRLGGLDELRQLQAEERELKRELRACETGVERCAAWASLLADLEDRIAETLRR</sequence>
<gene>
    <name evidence="2" type="ORF">CCMP2556_LOCUS46381</name>
    <name evidence="3" type="ORF">CCMP2556_LOCUS46425</name>
</gene>
<protein>
    <recommendedName>
        <fullName evidence="5">Tektin</fullName>
    </recommendedName>
</protein>
<feature type="compositionally biased region" description="Low complexity" evidence="1">
    <location>
        <begin position="76"/>
        <end position="86"/>
    </location>
</feature>
<evidence type="ECO:0008006" key="5">
    <source>
        <dbReference type="Google" id="ProtNLM"/>
    </source>
</evidence>
<feature type="compositionally biased region" description="Polar residues" evidence="1">
    <location>
        <begin position="105"/>
        <end position="116"/>
    </location>
</feature>
<proteinExistence type="predicted"/>
<evidence type="ECO:0000313" key="3">
    <source>
        <dbReference type="EMBL" id="CAK9097921.1"/>
    </source>
</evidence>
<organism evidence="2 4">
    <name type="scientific">Durusdinium trenchii</name>
    <dbReference type="NCBI Taxonomy" id="1381693"/>
    <lineage>
        <taxon>Eukaryota</taxon>
        <taxon>Sar</taxon>
        <taxon>Alveolata</taxon>
        <taxon>Dinophyceae</taxon>
        <taxon>Suessiales</taxon>
        <taxon>Symbiodiniaceae</taxon>
        <taxon>Durusdinium</taxon>
    </lineage>
</organism>
<comment type="caution">
    <text evidence="2">The sequence shown here is derived from an EMBL/GenBank/DDBJ whole genome shotgun (WGS) entry which is preliminary data.</text>
</comment>
<accession>A0ABP0RB28</accession>